<evidence type="ECO:0000256" key="11">
    <source>
        <dbReference type="SAM" id="Coils"/>
    </source>
</evidence>
<dbReference type="Gene3D" id="6.10.340.10">
    <property type="match status" value="1"/>
</dbReference>
<proteinExistence type="predicted"/>
<dbReference type="InterPro" id="IPR005467">
    <property type="entry name" value="His_kinase_dom"/>
</dbReference>
<keyword evidence="11" id="KW-0175">Coiled coil</keyword>
<evidence type="ECO:0000259" key="13">
    <source>
        <dbReference type="PROSITE" id="PS50109"/>
    </source>
</evidence>
<evidence type="ECO:0000259" key="14">
    <source>
        <dbReference type="PROSITE" id="PS50885"/>
    </source>
</evidence>
<dbReference type="Proteomes" id="UP000192917">
    <property type="component" value="Unassembled WGS sequence"/>
</dbReference>
<dbReference type="Gene3D" id="1.10.287.130">
    <property type="match status" value="1"/>
</dbReference>
<dbReference type="SUPFAM" id="SSF158472">
    <property type="entry name" value="HAMP domain-like"/>
    <property type="match status" value="1"/>
</dbReference>
<feature type="domain" description="HAMP" evidence="14">
    <location>
        <begin position="185"/>
        <end position="238"/>
    </location>
</feature>
<dbReference type="InterPro" id="IPR036890">
    <property type="entry name" value="HATPase_C_sf"/>
</dbReference>
<dbReference type="PANTHER" id="PTHR45436:SF8">
    <property type="entry name" value="HISTIDINE KINASE"/>
    <property type="match status" value="1"/>
</dbReference>
<evidence type="ECO:0000256" key="3">
    <source>
        <dbReference type="ARBA" id="ARBA00012438"/>
    </source>
</evidence>
<dbReference type="CDD" id="cd00082">
    <property type="entry name" value="HisKA"/>
    <property type="match status" value="1"/>
</dbReference>
<dbReference type="CDD" id="cd00075">
    <property type="entry name" value="HATPase"/>
    <property type="match status" value="1"/>
</dbReference>
<dbReference type="PRINTS" id="PR00344">
    <property type="entry name" value="BCTRLSENSOR"/>
</dbReference>
<dbReference type="Pfam" id="PF02518">
    <property type="entry name" value="HATPase_c"/>
    <property type="match status" value="1"/>
</dbReference>
<dbReference type="Gene3D" id="3.30.565.10">
    <property type="entry name" value="Histidine kinase-like ATPase, C-terminal domain"/>
    <property type="match status" value="1"/>
</dbReference>
<evidence type="ECO:0000256" key="12">
    <source>
        <dbReference type="SAM" id="Phobius"/>
    </source>
</evidence>
<dbReference type="Pfam" id="PF00512">
    <property type="entry name" value="HisKA"/>
    <property type="match status" value="1"/>
</dbReference>
<dbReference type="InterPro" id="IPR003594">
    <property type="entry name" value="HATPase_dom"/>
</dbReference>
<dbReference type="InterPro" id="IPR003660">
    <property type="entry name" value="HAMP_dom"/>
</dbReference>
<keyword evidence="9" id="KW-0902">Two-component regulatory system</keyword>
<dbReference type="PROSITE" id="PS50109">
    <property type="entry name" value="HIS_KIN"/>
    <property type="match status" value="1"/>
</dbReference>
<evidence type="ECO:0000256" key="10">
    <source>
        <dbReference type="ARBA" id="ARBA00023136"/>
    </source>
</evidence>
<accession>A0A1Y6CN63</accession>
<dbReference type="RefSeq" id="WP_085126057.1">
    <property type="nucleotide sequence ID" value="NZ_FWZX01000037.1"/>
</dbReference>
<dbReference type="GO" id="GO:0000155">
    <property type="term" value="F:phosphorelay sensor kinase activity"/>
    <property type="evidence" value="ECO:0007669"/>
    <property type="project" value="InterPro"/>
</dbReference>
<comment type="catalytic activity">
    <reaction evidence="1">
        <text>ATP + protein L-histidine = ADP + protein N-phospho-L-histidine.</text>
        <dbReference type="EC" id="2.7.13.3"/>
    </reaction>
</comment>
<feature type="transmembrane region" description="Helical" evidence="12">
    <location>
        <begin position="12"/>
        <end position="37"/>
    </location>
</feature>
<keyword evidence="8 12" id="KW-1133">Transmembrane helix</keyword>
<dbReference type="InterPro" id="IPR050428">
    <property type="entry name" value="TCS_sensor_his_kinase"/>
</dbReference>
<evidence type="ECO:0000256" key="4">
    <source>
        <dbReference type="ARBA" id="ARBA00022553"/>
    </source>
</evidence>
<evidence type="ECO:0000256" key="7">
    <source>
        <dbReference type="ARBA" id="ARBA00022777"/>
    </source>
</evidence>
<organism evidence="15 16">
    <name type="scientific">Tistlia consotensis USBA 355</name>
    <dbReference type="NCBI Taxonomy" id="560819"/>
    <lineage>
        <taxon>Bacteria</taxon>
        <taxon>Pseudomonadati</taxon>
        <taxon>Pseudomonadota</taxon>
        <taxon>Alphaproteobacteria</taxon>
        <taxon>Rhodospirillales</taxon>
        <taxon>Rhodovibrionaceae</taxon>
        <taxon>Tistlia</taxon>
    </lineage>
</organism>
<evidence type="ECO:0000256" key="8">
    <source>
        <dbReference type="ARBA" id="ARBA00022989"/>
    </source>
</evidence>
<dbReference type="STRING" id="560819.SAMN05428998_13739"/>
<evidence type="ECO:0000313" key="16">
    <source>
        <dbReference type="Proteomes" id="UP000192917"/>
    </source>
</evidence>
<feature type="domain" description="Histidine kinase" evidence="13">
    <location>
        <begin position="246"/>
        <end position="460"/>
    </location>
</feature>
<dbReference type="SMART" id="SM00304">
    <property type="entry name" value="HAMP"/>
    <property type="match status" value="1"/>
</dbReference>
<comment type="subcellular location">
    <subcellularLocation>
        <location evidence="2">Membrane</location>
    </subcellularLocation>
</comment>
<keyword evidence="10 12" id="KW-0472">Membrane</keyword>
<feature type="coiled-coil region" evidence="11">
    <location>
        <begin position="216"/>
        <end position="275"/>
    </location>
</feature>
<name>A0A1Y6CN63_9PROT</name>
<keyword evidence="4" id="KW-0597">Phosphoprotein</keyword>
<keyword evidence="7 15" id="KW-0418">Kinase</keyword>
<evidence type="ECO:0000256" key="5">
    <source>
        <dbReference type="ARBA" id="ARBA00022679"/>
    </source>
</evidence>
<feature type="transmembrane region" description="Helical" evidence="12">
    <location>
        <begin position="164"/>
        <end position="188"/>
    </location>
</feature>
<dbReference type="SUPFAM" id="SSF47384">
    <property type="entry name" value="Homodimeric domain of signal transducing histidine kinase"/>
    <property type="match status" value="1"/>
</dbReference>
<dbReference type="SUPFAM" id="SSF55874">
    <property type="entry name" value="ATPase domain of HSP90 chaperone/DNA topoisomerase II/histidine kinase"/>
    <property type="match status" value="1"/>
</dbReference>
<dbReference type="SMART" id="SM00388">
    <property type="entry name" value="HisKA"/>
    <property type="match status" value="1"/>
</dbReference>
<dbReference type="CDD" id="cd06225">
    <property type="entry name" value="HAMP"/>
    <property type="match status" value="1"/>
</dbReference>
<dbReference type="AlphaFoldDB" id="A0A1Y6CN63"/>
<dbReference type="EC" id="2.7.13.3" evidence="3"/>
<keyword evidence="16" id="KW-1185">Reference proteome</keyword>
<keyword evidence="6 12" id="KW-0812">Transmembrane</keyword>
<evidence type="ECO:0000256" key="6">
    <source>
        <dbReference type="ARBA" id="ARBA00022692"/>
    </source>
</evidence>
<reference evidence="15 16" key="1">
    <citation type="submission" date="2017-04" db="EMBL/GenBank/DDBJ databases">
        <authorList>
            <person name="Afonso C.L."/>
            <person name="Miller P.J."/>
            <person name="Scott M.A."/>
            <person name="Spackman E."/>
            <person name="Goraichik I."/>
            <person name="Dimitrov K.M."/>
            <person name="Suarez D.L."/>
            <person name="Swayne D.E."/>
        </authorList>
    </citation>
    <scope>NUCLEOTIDE SEQUENCE [LARGE SCALE GENOMIC DNA]</scope>
    <source>
        <strain evidence="15 16">USBA 355</strain>
    </source>
</reference>
<evidence type="ECO:0000256" key="2">
    <source>
        <dbReference type="ARBA" id="ARBA00004370"/>
    </source>
</evidence>
<evidence type="ECO:0000313" key="15">
    <source>
        <dbReference type="EMBL" id="SMF77748.1"/>
    </source>
</evidence>
<sequence>MTIPRVLRTGSFRLAALYALLFGLSTGLLFGIVYWIATDSLREQLRLSLDSELAALQEVAGGSGGLAPEIARRIASNGAQPFYYALQDAGGRQIAGDLPKLPEEPGLQRLVLPEALTERDRPGAPDEPETVLLVLARRLDDGRLLSVALDTFRMTEAQEAIVRAFAWAAAAGLMLALLGGVLLSQGFLRRIDELNRAIRVIMGGHLSERIQTGGSGDELEELGRNLNEMLDRLEASMEGLKQVSNDIAHDLRTPLSRLKQRLEAVQQEETASREDYEAAVSDALEQANTALATFSALLRIAQIESGSRRANFAELDLSALLDQLAMTYAPVAEDLDRSLAARIEPGIGLRGDRELLTQLFVNLIENALRHTPAGTRIELALARDGTDLLAEVSDDGPGIPAAEREKVFRRFYRLETSRSTPGSGLGLSLVGAVAALHGIEITVGDNRPGLKVVLRFPEAGAP</sequence>
<protein>
    <recommendedName>
        <fullName evidence="3">histidine kinase</fullName>
        <ecNumber evidence="3">2.7.13.3</ecNumber>
    </recommendedName>
</protein>
<dbReference type="EMBL" id="FWZX01000037">
    <property type="protein sequence ID" value="SMF77748.1"/>
    <property type="molecule type" value="Genomic_DNA"/>
</dbReference>
<evidence type="ECO:0000256" key="9">
    <source>
        <dbReference type="ARBA" id="ARBA00023012"/>
    </source>
</evidence>
<dbReference type="GO" id="GO:0005886">
    <property type="term" value="C:plasma membrane"/>
    <property type="evidence" value="ECO:0007669"/>
    <property type="project" value="TreeGrafter"/>
</dbReference>
<dbReference type="InterPro" id="IPR004358">
    <property type="entry name" value="Sig_transdc_His_kin-like_C"/>
</dbReference>
<keyword evidence="5" id="KW-0808">Transferase</keyword>
<dbReference type="InterPro" id="IPR036097">
    <property type="entry name" value="HisK_dim/P_sf"/>
</dbReference>
<gene>
    <name evidence="15" type="ORF">SAMN05428998_13739</name>
</gene>
<dbReference type="PROSITE" id="PS50885">
    <property type="entry name" value="HAMP"/>
    <property type="match status" value="1"/>
</dbReference>
<dbReference type="Pfam" id="PF00672">
    <property type="entry name" value="HAMP"/>
    <property type="match status" value="1"/>
</dbReference>
<dbReference type="SMART" id="SM00387">
    <property type="entry name" value="HATPase_c"/>
    <property type="match status" value="1"/>
</dbReference>
<evidence type="ECO:0000256" key="1">
    <source>
        <dbReference type="ARBA" id="ARBA00000085"/>
    </source>
</evidence>
<dbReference type="PANTHER" id="PTHR45436">
    <property type="entry name" value="SENSOR HISTIDINE KINASE YKOH"/>
    <property type="match status" value="1"/>
</dbReference>
<dbReference type="InterPro" id="IPR003661">
    <property type="entry name" value="HisK_dim/P_dom"/>
</dbReference>